<gene>
    <name evidence="1" type="ORF">STAS_15337</name>
</gene>
<dbReference type="GO" id="GO:0016853">
    <property type="term" value="F:isomerase activity"/>
    <property type="evidence" value="ECO:0007669"/>
    <property type="project" value="UniProtKB-KW"/>
</dbReference>
<dbReference type="EMBL" id="BKCP01005517">
    <property type="protein sequence ID" value="GER38797.1"/>
    <property type="molecule type" value="Genomic_DNA"/>
</dbReference>
<dbReference type="AlphaFoldDB" id="A0A5A7Q381"/>
<reference evidence="2" key="1">
    <citation type="journal article" date="2019" name="Curr. Biol.">
        <title>Genome Sequence of Striga asiatica Provides Insight into the Evolution of Plant Parasitism.</title>
        <authorList>
            <person name="Yoshida S."/>
            <person name="Kim S."/>
            <person name="Wafula E.K."/>
            <person name="Tanskanen J."/>
            <person name="Kim Y.M."/>
            <person name="Honaas L."/>
            <person name="Yang Z."/>
            <person name="Spallek T."/>
            <person name="Conn C.E."/>
            <person name="Ichihashi Y."/>
            <person name="Cheong K."/>
            <person name="Cui S."/>
            <person name="Der J.P."/>
            <person name="Gundlach H."/>
            <person name="Jiao Y."/>
            <person name="Hori C."/>
            <person name="Ishida J.K."/>
            <person name="Kasahara H."/>
            <person name="Kiba T."/>
            <person name="Kim M.S."/>
            <person name="Koo N."/>
            <person name="Laohavisit A."/>
            <person name="Lee Y.H."/>
            <person name="Lumba S."/>
            <person name="McCourt P."/>
            <person name="Mortimer J.C."/>
            <person name="Mutuku J.M."/>
            <person name="Nomura T."/>
            <person name="Sasaki-Sekimoto Y."/>
            <person name="Seto Y."/>
            <person name="Wang Y."/>
            <person name="Wakatake T."/>
            <person name="Sakakibara H."/>
            <person name="Demura T."/>
            <person name="Yamaguchi S."/>
            <person name="Yoneyama K."/>
            <person name="Manabe R.I."/>
            <person name="Nelson D.C."/>
            <person name="Schulman A.H."/>
            <person name="Timko M.P."/>
            <person name="dePamphilis C.W."/>
            <person name="Choi D."/>
            <person name="Shirasu K."/>
        </authorList>
    </citation>
    <scope>NUCLEOTIDE SEQUENCE [LARGE SCALE GENOMIC DNA]</scope>
    <source>
        <strain evidence="2">cv. UVA1</strain>
    </source>
</reference>
<feature type="non-terminal residue" evidence="1">
    <location>
        <position position="1"/>
    </location>
</feature>
<protein>
    <submittedName>
        <fullName evidence="1">Phosphoribosylanthranilate isomerase</fullName>
    </submittedName>
</protein>
<comment type="caution">
    <text evidence="1">The sequence shown here is derived from an EMBL/GenBank/DDBJ whole genome shotgun (WGS) entry which is preliminary data.</text>
</comment>
<proteinExistence type="predicted"/>
<feature type="non-terminal residue" evidence="1">
    <location>
        <position position="164"/>
    </location>
</feature>
<keyword evidence="2" id="KW-1185">Reference proteome</keyword>
<dbReference type="Proteomes" id="UP000325081">
    <property type="component" value="Unassembled WGS sequence"/>
</dbReference>
<dbReference type="OrthoDB" id="524799at2759"/>
<keyword evidence="1" id="KW-0413">Isomerase</keyword>
<evidence type="ECO:0000313" key="2">
    <source>
        <dbReference type="Proteomes" id="UP000325081"/>
    </source>
</evidence>
<sequence length="164" mass="18478">SFFTLETFTQRTFDFSNAFDRKVAGDIGNELIIGDGFNLGRERDWFGKGFNWSRFKLSPIRSKRERLFARGIKPENTEIVSSGICGADGIQKDESHGSMDEGCCLEMYTTTNLLQILFQFIRRQSQSKYRGTPLKIESPRINCVRRPSAGYGSSISPAVEGKAD</sequence>
<evidence type="ECO:0000313" key="1">
    <source>
        <dbReference type="EMBL" id="GER38797.1"/>
    </source>
</evidence>
<organism evidence="1 2">
    <name type="scientific">Striga asiatica</name>
    <name type="common">Asiatic witchweed</name>
    <name type="synonym">Buchnera asiatica</name>
    <dbReference type="NCBI Taxonomy" id="4170"/>
    <lineage>
        <taxon>Eukaryota</taxon>
        <taxon>Viridiplantae</taxon>
        <taxon>Streptophyta</taxon>
        <taxon>Embryophyta</taxon>
        <taxon>Tracheophyta</taxon>
        <taxon>Spermatophyta</taxon>
        <taxon>Magnoliopsida</taxon>
        <taxon>eudicotyledons</taxon>
        <taxon>Gunneridae</taxon>
        <taxon>Pentapetalae</taxon>
        <taxon>asterids</taxon>
        <taxon>lamiids</taxon>
        <taxon>Lamiales</taxon>
        <taxon>Orobanchaceae</taxon>
        <taxon>Buchnereae</taxon>
        <taxon>Striga</taxon>
    </lineage>
</organism>
<accession>A0A5A7Q381</accession>
<name>A0A5A7Q381_STRAF</name>